<dbReference type="RefSeq" id="WP_156990480.1">
    <property type="nucleotide sequence ID" value="NZ_VWXL01000052.1"/>
</dbReference>
<evidence type="ECO:0000313" key="1">
    <source>
        <dbReference type="EMBL" id="MVB11155.1"/>
    </source>
</evidence>
<dbReference type="OrthoDB" id="1912804at2"/>
<reference evidence="1 2" key="1">
    <citation type="submission" date="2019-09" db="EMBL/GenBank/DDBJ databases">
        <title>Genome sequence of Clostridium sp. EA1.</title>
        <authorList>
            <person name="Poehlein A."/>
            <person name="Bengelsdorf F.R."/>
            <person name="Daniel R."/>
        </authorList>
    </citation>
    <scope>NUCLEOTIDE SEQUENCE [LARGE SCALE GENOMIC DNA]</scope>
    <source>
        <strain evidence="1 2">EA1</strain>
    </source>
</reference>
<name>A0A6N8HZY7_9FIRM</name>
<gene>
    <name evidence="1" type="ORF">CAFE_18610</name>
</gene>
<comment type="caution">
    <text evidence="1">The sequence shown here is derived from an EMBL/GenBank/DDBJ whole genome shotgun (WGS) entry which is preliminary data.</text>
</comment>
<protein>
    <submittedName>
        <fullName evidence="1">Uncharacterized protein</fullName>
    </submittedName>
</protein>
<keyword evidence="2" id="KW-1185">Reference proteome</keyword>
<accession>A0A6N8HZY7</accession>
<organism evidence="1 2">
    <name type="scientific">Caproicibacter fermentans</name>
    <dbReference type="NCBI Taxonomy" id="2576756"/>
    <lineage>
        <taxon>Bacteria</taxon>
        <taxon>Bacillati</taxon>
        <taxon>Bacillota</taxon>
        <taxon>Clostridia</taxon>
        <taxon>Eubacteriales</taxon>
        <taxon>Acutalibacteraceae</taxon>
        <taxon>Caproicibacter</taxon>
    </lineage>
</organism>
<dbReference type="AlphaFoldDB" id="A0A6N8HZY7"/>
<sequence length="95" mass="10933">MKNYSVSLVQIEDMKHCVGFDHRMVKRGKYNVWRNYFTTADDDSDWDNLVKQRLATKEDFPHGCGDNPKAYQVSKDGLDFLGRVLSINMIGDGTE</sequence>
<evidence type="ECO:0000313" key="2">
    <source>
        <dbReference type="Proteomes" id="UP000469440"/>
    </source>
</evidence>
<proteinExistence type="predicted"/>
<dbReference type="Proteomes" id="UP000469440">
    <property type="component" value="Unassembled WGS sequence"/>
</dbReference>
<dbReference type="EMBL" id="VWXL01000052">
    <property type="protein sequence ID" value="MVB11155.1"/>
    <property type="molecule type" value="Genomic_DNA"/>
</dbReference>